<sequence length="481" mass="54403">MNKYITITIITLSVLLTGVQQSFSQGNVHVPLGKGIDFHTFLITNGIRDDNIFNTEGFGFPPSEKADRAAAGNSPSLNETKDEILSITPGILVSYPHGWLEADRWDITNGIIRDYSVAQPIEKGLTFRAGYAPELRYYDDNAGENVQRHRGDTTLGYKFGNGLDISFKDRYIDTDSPASQDTDVRIPNKNNLASLSISIPFFFEKLKTELHYSNEEVEFEQVSKADRGVANRNESIVGAKLSSALISWLPKMYFELKYDFGQNNFEEDRNKNEELINSDSHFHDIRGGITWQGTGKTSITFDAGFRNRDYNVTTAEDFKGFVTSLSANIEDIIVPLPSIFRFKLDNLNISAGRRQIEASFTQNFIEAENEINSSFTETNEIKMRLRKDIPGFLFVDEISFSPKASYNRTRNSGKVVVGTEIDPSGFVRRRDEIWEAGAAVQFVLNKYSAFEIRYDHRDRDSNNDAEDNRVNLLTFGVGFSY</sequence>
<reference evidence="1 2" key="1">
    <citation type="submission" date="2016-07" db="EMBL/GenBank/DDBJ databases">
        <title>Draft genome of Scalindua rubra, obtained from a brine-seawater interface in the Red Sea, sheds light on salt adaptation in anammox bacteria.</title>
        <authorList>
            <person name="Speth D.R."/>
            <person name="Lagkouvardos I."/>
            <person name="Wang Y."/>
            <person name="Qian P.-Y."/>
            <person name="Dutilh B.E."/>
            <person name="Jetten M.S."/>
        </authorList>
    </citation>
    <scope>NUCLEOTIDE SEQUENCE [LARGE SCALE GENOMIC DNA]</scope>
    <source>
        <strain evidence="1">BSI-1</strain>
    </source>
</reference>
<evidence type="ECO:0000313" key="1">
    <source>
        <dbReference type="EMBL" id="ODS30687.1"/>
    </source>
</evidence>
<accession>A0A1E3X4Z7</accession>
<gene>
    <name evidence="1" type="ORF">SCARUB_04197</name>
</gene>
<protein>
    <submittedName>
        <fullName evidence="1">Uncharacterized protein</fullName>
    </submittedName>
</protein>
<dbReference type="AlphaFoldDB" id="A0A1E3X4Z7"/>
<comment type="caution">
    <text evidence="1">The sequence shown here is derived from an EMBL/GenBank/DDBJ whole genome shotgun (WGS) entry which is preliminary data.</text>
</comment>
<name>A0A1E3X4Z7_9BACT</name>
<proteinExistence type="predicted"/>
<dbReference type="EMBL" id="MAYW01000188">
    <property type="protein sequence ID" value="ODS30687.1"/>
    <property type="molecule type" value="Genomic_DNA"/>
</dbReference>
<evidence type="ECO:0000313" key="2">
    <source>
        <dbReference type="Proteomes" id="UP000094056"/>
    </source>
</evidence>
<dbReference type="Proteomes" id="UP000094056">
    <property type="component" value="Unassembled WGS sequence"/>
</dbReference>
<dbReference type="PATRIC" id="fig|1872076.5.peg.5013"/>
<organism evidence="1 2">
    <name type="scientific">Candidatus Scalindua rubra</name>
    <dbReference type="NCBI Taxonomy" id="1872076"/>
    <lineage>
        <taxon>Bacteria</taxon>
        <taxon>Pseudomonadati</taxon>
        <taxon>Planctomycetota</taxon>
        <taxon>Candidatus Brocadiia</taxon>
        <taxon>Candidatus Brocadiales</taxon>
        <taxon>Candidatus Scalinduaceae</taxon>
        <taxon>Candidatus Scalindua</taxon>
    </lineage>
</organism>